<feature type="non-terminal residue" evidence="2">
    <location>
        <position position="43"/>
    </location>
</feature>
<name>A0A9N9K4B6_9GLOM</name>
<feature type="transmembrane region" description="Helical" evidence="1">
    <location>
        <begin position="12"/>
        <end position="30"/>
    </location>
</feature>
<reference evidence="2" key="1">
    <citation type="submission" date="2021-06" db="EMBL/GenBank/DDBJ databases">
        <authorList>
            <person name="Kallberg Y."/>
            <person name="Tangrot J."/>
            <person name="Rosling A."/>
        </authorList>
    </citation>
    <scope>NUCLEOTIDE SEQUENCE</scope>
    <source>
        <strain evidence="2">MA453B</strain>
    </source>
</reference>
<organism evidence="2 3">
    <name type="scientific">Dentiscutata erythropus</name>
    <dbReference type="NCBI Taxonomy" id="1348616"/>
    <lineage>
        <taxon>Eukaryota</taxon>
        <taxon>Fungi</taxon>
        <taxon>Fungi incertae sedis</taxon>
        <taxon>Mucoromycota</taxon>
        <taxon>Glomeromycotina</taxon>
        <taxon>Glomeromycetes</taxon>
        <taxon>Diversisporales</taxon>
        <taxon>Gigasporaceae</taxon>
        <taxon>Dentiscutata</taxon>
    </lineage>
</organism>
<dbReference type="OrthoDB" id="2444566at2759"/>
<comment type="caution">
    <text evidence="2">The sequence shown here is derived from an EMBL/GenBank/DDBJ whole genome shotgun (WGS) entry which is preliminary data.</text>
</comment>
<keyword evidence="1" id="KW-0472">Membrane</keyword>
<dbReference type="EMBL" id="CAJVPY010047303">
    <property type="protein sequence ID" value="CAG8811222.1"/>
    <property type="molecule type" value="Genomic_DNA"/>
</dbReference>
<evidence type="ECO:0000313" key="2">
    <source>
        <dbReference type="EMBL" id="CAG8811222.1"/>
    </source>
</evidence>
<protein>
    <submittedName>
        <fullName evidence="2">17004_t:CDS:1</fullName>
    </submittedName>
</protein>
<keyword evidence="1" id="KW-0812">Transmembrane</keyword>
<keyword evidence="1" id="KW-1133">Transmembrane helix</keyword>
<proteinExistence type="predicted"/>
<keyword evidence="3" id="KW-1185">Reference proteome</keyword>
<accession>A0A9N9K4B6</accession>
<evidence type="ECO:0000313" key="3">
    <source>
        <dbReference type="Proteomes" id="UP000789405"/>
    </source>
</evidence>
<evidence type="ECO:0000256" key="1">
    <source>
        <dbReference type="SAM" id="Phobius"/>
    </source>
</evidence>
<gene>
    <name evidence="2" type="ORF">DERYTH_LOCUS25425</name>
</gene>
<dbReference type="AlphaFoldDB" id="A0A9N9K4B6"/>
<dbReference type="Proteomes" id="UP000789405">
    <property type="component" value="Unassembled WGS sequence"/>
</dbReference>
<feature type="non-terminal residue" evidence="2">
    <location>
        <position position="1"/>
    </location>
</feature>
<sequence length="43" mass="4952">PRFNFKNLNESGNLLFWSVALTAFYGLAWLEELLPNHKLDGSK</sequence>